<evidence type="ECO:0000256" key="1">
    <source>
        <dbReference type="SAM" id="Coils"/>
    </source>
</evidence>
<name>A0A1Q9DNZ5_SYMMI</name>
<feature type="compositionally biased region" description="Basic residues" evidence="2">
    <location>
        <begin position="133"/>
        <end position="150"/>
    </location>
</feature>
<dbReference type="OrthoDB" id="437475at2759"/>
<keyword evidence="4" id="KW-1185">Reference proteome</keyword>
<feature type="region of interest" description="Disordered" evidence="2">
    <location>
        <begin position="595"/>
        <end position="674"/>
    </location>
</feature>
<organism evidence="3 4">
    <name type="scientific">Symbiodinium microadriaticum</name>
    <name type="common">Dinoflagellate</name>
    <name type="synonym">Zooxanthella microadriatica</name>
    <dbReference type="NCBI Taxonomy" id="2951"/>
    <lineage>
        <taxon>Eukaryota</taxon>
        <taxon>Sar</taxon>
        <taxon>Alveolata</taxon>
        <taxon>Dinophyceae</taxon>
        <taxon>Suessiales</taxon>
        <taxon>Symbiodiniaceae</taxon>
        <taxon>Symbiodinium</taxon>
    </lineage>
</organism>
<gene>
    <name evidence="3" type="ORF">AK812_SmicGene20847</name>
</gene>
<dbReference type="Proteomes" id="UP000186817">
    <property type="component" value="Unassembled WGS sequence"/>
</dbReference>
<protein>
    <submittedName>
        <fullName evidence="3">Uncharacterized protein</fullName>
    </submittedName>
</protein>
<feature type="region of interest" description="Disordered" evidence="2">
    <location>
        <begin position="129"/>
        <end position="197"/>
    </location>
</feature>
<dbReference type="EMBL" id="LSRX01000452">
    <property type="protein sequence ID" value="OLP96896.1"/>
    <property type="molecule type" value="Genomic_DNA"/>
</dbReference>
<evidence type="ECO:0000313" key="3">
    <source>
        <dbReference type="EMBL" id="OLP96896.1"/>
    </source>
</evidence>
<feature type="region of interest" description="Disordered" evidence="2">
    <location>
        <begin position="425"/>
        <end position="484"/>
    </location>
</feature>
<sequence>MAARPESAKEILSIYGLNRADAEEEIIDPDVPADEAGDVDDLGVIHDSQSEIEISSEAEEPAAAKTSGRSKKAYFDPAVGCYIRLQADGQEVRGELSEGPEGFCMVRFPSEMPFQSEVPNLWLAQIKEGKQGPKLKRARAKATAKAKGKSKQSSAPIPEQAEDSEGAPNEESPVSEEHASDSGREKELEAAGPKESASSDALLFQGYDITGMPAEAHPSADASGKHSYTVRLPDGIAIDALARNRAFWIKKPAECRFQYSWSQYDNLADAWSLAPAAATFRVDLQVEEESEPDAPLEGGQDPEVQVVSATEGGGPRIEEIPSSDEEANAFIFGLEKKKQVNTYREYEDARHAWESASQEKKAAATLRTAIKLEKEHSYGSPKAALAAQVALEEGQKWQSLRAKGPASEKYMAAVQRRFVPVKTEPGLAPEEPAISAPREEPEVPEEAAISAPREEPEVPDTSAWDDGGYGWKGSGQDWKSWGPSRDAMQKYNDYEEEEDRRAQAYWGTNQWQQDYAAPEEQQAFKKSKGKKRKLWLAAQIDTLKKQGRWVGGAPSDSSKQLRLIREAEAKQIAAEEQPPPPVAADEVEALVRSMEEQNRGLHPQSDDPPHWHRQLYPARPDCPQNKMAKAMAAKSKAQQAKVKTEKATPKRKAKAAKTEVEQEEGEPTVPSSLGFARGSISAALTGLRYQLKAKKTSDEDKEAARKVLEEYEAGDITTKRMILAKVQQYGVKHCNWVHTMDKKTAIFKLEGIDETGLDEDVKKELLEELLTEAEKRYNYDRSTKIHPKFDVLSKYFYMHSAGHDKRSLDIMLGKSSGSSSSKDPAVQPSESFARAKELLKKIVAEKKKLTQSNEELKSLKTKISTKHSGDKAWDNRTEDVDQAIAALEDFLGVLRQHEAESVPADVTSDCTELVATFHSVVDQAASHDKGSKALLKKVHGLME</sequence>
<dbReference type="AlphaFoldDB" id="A0A1Q9DNZ5"/>
<reference evidence="3 4" key="1">
    <citation type="submission" date="2016-02" db="EMBL/GenBank/DDBJ databases">
        <title>Genome analysis of coral dinoflagellate symbionts highlights evolutionary adaptations to a symbiotic lifestyle.</title>
        <authorList>
            <person name="Aranda M."/>
            <person name="Li Y."/>
            <person name="Liew Y.J."/>
            <person name="Baumgarten S."/>
            <person name="Simakov O."/>
            <person name="Wilson M."/>
            <person name="Piel J."/>
            <person name="Ashoor H."/>
            <person name="Bougouffa S."/>
            <person name="Bajic V.B."/>
            <person name="Ryu T."/>
            <person name="Ravasi T."/>
            <person name="Bayer T."/>
            <person name="Micklem G."/>
            <person name="Kim H."/>
            <person name="Bhak J."/>
            <person name="Lajeunesse T.C."/>
            <person name="Voolstra C.R."/>
        </authorList>
    </citation>
    <scope>NUCLEOTIDE SEQUENCE [LARGE SCALE GENOMIC DNA]</scope>
    <source>
        <strain evidence="3 4">CCMP2467</strain>
    </source>
</reference>
<feature type="coiled-coil region" evidence="1">
    <location>
        <begin position="835"/>
        <end position="862"/>
    </location>
</feature>
<feature type="compositionally biased region" description="Low complexity" evidence="2">
    <location>
        <begin position="626"/>
        <end position="641"/>
    </location>
</feature>
<proteinExistence type="predicted"/>
<accession>A0A1Q9DNZ5</accession>
<comment type="caution">
    <text evidence="3">The sequence shown here is derived from an EMBL/GenBank/DDBJ whole genome shotgun (WGS) entry which is preliminary data.</text>
</comment>
<keyword evidence="1" id="KW-0175">Coiled coil</keyword>
<evidence type="ECO:0000313" key="4">
    <source>
        <dbReference type="Proteomes" id="UP000186817"/>
    </source>
</evidence>
<feature type="compositionally biased region" description="Basic and acidic residues" evidence="2">
    <location>
        <begin position="175"/>
        <end position="189"/>
    </location>
</feature>
<evidence type="ECO:0000256" key="2">
    <source>
        <dbReference type="SAM" id="MobiDB-lite"/>
    </source>
</evidence>
<feature type="compositionally biased region" description="Basic and acidic residues" evidence="2">
    <location>
        <begin position="595"/>
        <end position="610"/>
    </location>
</feature>